<keyword evidence="2" id="KW-1185">Reference proteome</keyword>
<sequence length="152" mass="17098">MFGESVFTDGLLQDQRVGFNKLKETIINHLPAAYPNHSSTYVIKRFSIRLDESDEAFTTTAIAELEIPESLAGEGYDVVLEDEFMSTSSCYDIVDALVLLWVEVMKFVEEGKRGEFISSCGYEVWVLMGVDPFNPADVAGIDGEDYENDVFW</sequence>
<dbReference type="OrthoDB" id="3800032at2759"/>
<dbReference type="Proteomes" id="UP000813461">
    <property type="component" value="Unassembled WGS sequence"/>
</dbReference>
<proteinExistence type="predicted"/>
<evidence type="ECO:0000313" key="1">
    <source>
        <dbReference type="EMBL" id="KAH7095808.1"/>
    </source>
</evidence>
<gene>
    <name evidence="1" type="ORF">FB567DRAFT_513440</name>
</gene>
<dbReference type="EMBL" id="JAGMVJ010000001">
    <property type="protein sequence ID" value="KAH7095808.1"/>
    <property type="molecule type" value="Genomic_DNA"/>
</dbReference>
<accession>A0A8K0RMC5</accession>
<organism evidence="1 2">
    <name type="scientific">Paraphoma chrysanthemicola</name>
    <dbReference type="NCBI Taxonomy" id="798071"/>
    <lineage>
        <taxon>Eukaryota</taxon>
        <taxon>Fungi</taxon>
        <taxon>Dikarya</taxon>
        <taxon>Ascomycota</taxon>
        <taxon>Pezizomycotina</taxon>
        <taxon>Dothideomycetes</taxon>
        <taxon>Pleosporomycetidae</taxon>
        <taxon>Pleosporales</taxon>
        <taxon>Pleosporineae</taxon>
        <taxon>Phaeosphaeriaceae</taxon>
        <taxon>Paraphoma</taxon>
    </lineage>
</organism>
<comment type="caution">
    <text evidence="1">The sequence shown here is derived from an EMBL/GenBank/DDBJ whole genome shotgun (WGS) entry which is preliminary data.</text>
</comment>
<evidence type="ECO:0000313" key="2">
    <source>
        <dbReference type="Proteomes" id="UP000813461"/>
    </source>
</evidence>
<protein>
    <submittedName>
        <fullName evidence="1">Uncharacterized protein</fullName>
    </submittedName>
</protein>
<dbReference type="AlphaFoldDB" id="A0A8K0RMC5"/>
<name>A0A8K0RMC5_9PLEO</name>
<reference evidence="1" key="1">
    <citation type="journal article" date="2021" name="Nat. Commun.">
        <title>Genetic determinants of endophytism in the Arabidopsis root mycobiome.</title>
        <authorList>
            <person name="Mesny F."/>
            <person name="Miyauchi S."/>
            <person name="Thiergart T."/>
            <person name="Pickel B."/>
            <person name="Atanasova L."/>
            <person name="Karlsson M."/>
            <person name="Huettel B."/>
            <person name="Barry K.W."/>
            <person name="Haridas S."/>
            <person name="Chen C."/>
            <person name="Bauer D."/>
            <person name="Andreopoulos W."/>
            <person name="Pangilinan J."/>
            <person name="LaButti K."/>
            <person name="Riley R."/>
            <person name="Lipzen A."/>
            <person name="Clum A."/>
            <person name="Drula E."/>
            <person name="Henrissat B."/>
            <person name="Kohler A."/>
            <person name="Grigoriev I.V."/>
            <person name="Martin F.M."/>
            <person name="Hacquard S."/>
        </authorList>
    </citation>
    <scope>NUCLEOTIDE SEQUENCE</scope>
    <source>
        <strain evidence="1">MPI-SDFR-AT-0120</strain>
    </source>
</reference>